<feature type="binding site" evidence="1">
    <location>
        <position position="247"/>
    </location>
    <ligand>
        <name>[2Fe-2S] cluster</name>
        <dbReference type="ChEBI" id="CHEBI:190135"/>
    </ligand>
</feature>
<evidence type="ECO:0000313" key="5">
    <source>
        <dbReference type="Proteomes" id="UP000005270"/>
    </source>
</evidence>
<evidence type="ECO:0000259" key="3">
    <source>
        <dbReference type="Pfam" id="PF10418"/>
    </source>
</evidence>
<dbReference type="GeneID" id="13013370"/>
<dbReference type="InterPro" id="IPR039261">
    <property type="entry name" value="FNR_nucleotide-bd"/>
</dbReference>
<feature type="binding site" evidence="1">
    <location>
        <position position="244"/>
    </location>
    <ligand>
        <name>[2Fe-2S] cluster</name>
        <dbReference type="ChEBI" id="CHEBI:190135"/>
    </ligand>
</feature>
<dbReference type="STRING" id="1184251.TCELL_1051"/>
<evidence type="ECO:0000259" key="2">
    <source>
        <dbReference type="Pfam" id="PF00175"/>
    </source>
</evidence>
<dbReference type="eggNOG" id="arCOG02199">
    <property type="taxonomic scope" value="Archaea"/>
</dbReference>
<keyword evidence="1" id="KW-0479">Metal-binding</keyword>
<dbReference type="GO" id="GO:0016491">
    <property type="term" value="F:oxidoreductase activity"/>
    <property type="evidence" value="ECO:0007669"/>
    <property type="project" value="InterPro"/>
</dbReference>
<dbReference type="PRINTS" id="PR00406">
    <property type="entry name" value="CYTB5RDTASE"/>
</dbReference>
<feature type="binding site" evidence="1">
    <location>
        <position position="255"/>
    </location>
    <ligand>
        <name>[2Fe-2S] cluster</name>
        <dbReference type="ChEBI" id="CHEBI:190135"/>
    </ligand>
</feature>
<dbReference type="SUPFAM" id="SSF52343">
    <property type="entry name" value="Ferredoxin reductase-like, C-terminal NADP-linked domain"/>
    <property type="match status" value="1"/>
</dbReference>
<dbReference type="InterPro" id="IPR017938">
    <property type="entry name" value="Riboflavin_synthase-like_b-brl"/>
</dbReference>
<dbReference type="EMBL" id="CP003531">
    <property type="protein sequence ID" value="AFK51474.1"/>
    <property type="molecule type" value="Genomic_DNA"/>
</dbReference>
<dbReference type="Pfam" id="PF00175">
    <property type="entry name" value="NAD_binding_1"/>
    <property type="match status" value="1"/>
</dbReference>
<dbReference type="GO" id="GO:0051537">
    <property type="term" value="F:2 iron, 2 sulfur cluster binding"/>
    <property type="evidence" value="ECO:0007669"/>
    <property type="project" value="UniProtKB-KW"/>
</dbReference>
<dbReference type="PANTHER" id="PTHR43513">
    <property type="entry name" value="DIHYDROOROTATE DEHYDROGENASE B (NAD(+)), ELECTRON TRANSFER SUBUNIT"/>
    <property type="match status" value="1"/>
</dbReference>
<dbReference type="CDD" id="cd06221">
    <property type="entry name" value="sulfite_reductase_like"/>
    <property type="match status" value="1"/>
</dbReference>
<keyword evidence="1" id="KW-0411">Iron-sulfur</keyword>
<dbReference type="GO" id="GO:0050660">
    <property type="term" value="F:flavin adenine dinucleotide binding"/>
    <property type="evidence" value="ECO:0007669"/>
    <property type="project" value="InterPro"/>
</dbReference>
<protein>
    <submittedName>
        <fullName evidence="4">[NiFe] hydrogenase, gamma subunit</fullName>
    </submittedName>
</protein>
<dbReference type="GO" id="GO:0006221">
    <property type="term" value="P:pyrimidine nucleotide biosynthetic process"/>
    <property type="evidence" value="ECO:0007669"/>
    <property type="project" value="InterPro"/>
</dbReference>
<dbReference type="PANTHER" id="PTHR43513:SF1">
    <property type="entry name" value="ANAEROBIC SULFITE REDUCTASE SUBUNIT B"/>
    <property type="match status" value="1"/>
</dbReference>
<dbReference type="SUPFAM" id="SSF63380">
    <property type="entry name" value="Riboflavin synthase domain-like"/>
    <property type="match status" value="1"/>
</dbReference>
<evidence type="ECO:0000313" key="4">
    <source>
        <dbReference type="EMBL" id="AFK51474.1"/>
    </source>
</evidence>
<proteinExistence type="predicted"/>
<dbReference type="Proteomes" id="UP000005270">
    <property type="component" value="Chromosome"/>
</dbReference>
<dbReference type="KEGG" id="thg:TCELL_1051"/>
<sequence>MRSPFAELRKGLVIGEVYEAPGVKTLAVRLVDEVPPPRPGQFNMVYVHGLGEVPLSVSGIREGGRVVEHTVRAAGAVTRALVYREWRGCLVGLRGPYGRGWPLEEAEGHDLLVVAGGMGFAPLRPVLKWVAERRERYGRVNVLVGARTPRDLLFKYELESYRGLPGTRLLLSVDRPEGAWEGHVGLVTDLIRLADVDPGGSYAFVCGPEPMMVNTVKALKERGFREDRVFLSLERRMRCGTGFCGTCQLGHYFTCRDGPVFRLTEVSDYLAVEGV</sequence>
<dbReference type="Pfam" id="PF10418">
    <property type="entry name" value="DHODB_Fe-S_bind"/>
    <property type="match status" value="1"/>
</dbReference>
<dbReference type="GO" id="GO:0046872">
    <property type="term" value="F:metal ion binding"/>
    <property type="evidence" value="ECO:0007669"/>
    <property type="project" value="UniProtKB-KW"/>
</dbReference>
<accession>I3TFD6</accession>
<dbReference type="AlphaFoldDB" id="I3TFD6"/>
<feature type="binding site" evidence="1">
    <location>
        <position position="239"/>
    </location>
    <ligand>
        <name>[2Fe-2S] cluster</name>
        <dbReference type="ChEBI" id="CHEBI:190135"/>
    </ligand>
</feature>
<comment type="cofactor">
    <cofactor evidence="1">
        <name>[2Fe-2S] cluster</name>
        <dbReference type="ChEBI" id="CHEBI:190135"/>
    </cofactor>
    <text evidence="1">Binds 1 [2Fe-2S] cluster per subunit.</text>
</comment>
<feature type="domain" description="Oxidoreductase FAD/NAD(P)-binding" evidence="2">
    <location>
        <begin position="114"/>
        <end position="214"/>
    </location>
</feature>
<keyword evidence="1" id="KW-0408">Iron</keyword>
<dbReference type="OrthoDB" id="35401at2157"/>
<dbReference type="RefSeq" id="WP_014737724.1">
    <property type="nucleotide sequence ID" value="NC_017954.1"/>
</dbReference>
<keyword evidence="5" id="KW-1185">Reference proteome</keyword>
<dbReference type="InParanoid" id="I3TFD6"/>
<dbReference type="HOGENOM" id="CLU_003827_1_1_2"/>
<evidence type="ECO:0000256" key="1">
    <source>
        <dbReference type="PIRSR" id="PIRSR006816-2"/>
    </source>
</evidence>
<dbReference type="PIRSF" id="PIRSF006816">
    <property type="entry name" value="Cyc3_hyd_g"/>
    <property type="match status" value="1"/>
</dbReference>
<dbReference type="Gene3D" id="3.40.50.80">
    <property type="entry name" value="Nucleotide-binding domain of ferredoxin-NADP reductase (FNR) module"/>
    <property type="match status" value="1"/>
</dbReference>
<dbReference type="InterPro" id="IPR050353">
    <property type="entry name" value="PyrK_electron_transfer"/>
</dbReference>
<dbReference type="InterPro" id="IPR001433">
    <property type="entry name" value="OxRdtase_FAD/NAD-bd"/>
</dbReference>
<gene>
    <name evidence="4" type="ordered locus">TCELL_1051</name>
</gene>
<dbReference type="InterPro" id="IPR019480">
    <property type="entry name" value="Dihydroorotate_DH_Fe-S-bd"/>
</dbReference>
<feature type="domain" description="Dihydroorotate dehydrogenase electron transfer subunit iron-sulphur cluster binding" evidence="3">
    <location>
        <begin position="234"/>
        <end position="266"/>
    </location>
</feature>
<keyword evidence="1" id="KW-0001">2Fe-2S</keyword>
<dbReference type="InterPro" id="IPR012165">
    <property type="entry name" value="Cyt_c3_hydrogenase_gsu"/>
</dbReference>
<dbReference type="Gene3D" id="2.40.30.10">
    <property type="entry name" value="Translation factors"/>
    <property type="match status" value="1"/>
</dbReference>
<organism evidence="4 5">
    <name type="scientific">Thermogladius calderae (strain DSM 22663 / VKM B-2946 / 1633)</name>
    <dbReference type="NCBI Taxonomy" id="1184251"/>
    <lineage>
        <taxon>Archaea</taxon>
        <taxon>Thermoproteota</taxon>
        <taxon>Thermoprotei</taxon>
        <taxon>Desulfurococcales</taxon>
        <taxon>Desulfurococcaceae</taxon>
        <taxon>Thermogladius</taxon>
    </lineage>
</organism>
<name>I3TFD6_THEC1</name>
<reference evidence="4 5" key="1">
    <citation type="journal article" date="2012" name="J. Bacteriol.">
        <title>Complete genome sequence of the hyperthermophilic cellulolytic Crenarchaeon 'Thermogladius cellulolyticus' 1633.</title>
        <authorList>
            <person name="Mardanov A.V."/>
            <person name="Kochetkova T.V."/>
            <person name="Beletsky A.V."/>
            <person name="Bonch-Osmolovskaya E.A."/>
            <person name="Ravin N.V."/>
            <person name="Skryabin K.G."/>
        </authorList>
    </citation>
    <scope>NUCLEOTIDE SEQUENCE [LARGE SCALE GENOMIC DNA]</scope>
    <source>
        <strain evidence="5">DSM 22663 / VKM B-2946 / 1633</strain>
    </source>
</reference>